<name>U9TU45_RHIID</name>
<reference evidence="1" key="1">
    <citation type="submission" date="2013-07" db="EMBL/GenBank/DDBJ databases">
        <title>The genome of an arbuscular mycorrhizal fungus provides insights into the evolution of the oldest plant symbiosis.</title>
        <authorList>
            <consortium name="DOE Joint Genome Institute"/>
            <person name="Tisserant E."/>
            <person name="Malbreil M."/>
            <person name="Kuo A."/>
            <person name="Kohler A."/>
            <person name="Symeonidi A."/>
            <person name="Balestrini R."/>
            <person name="Charron P."/>
            <person name="Duensing N."/>
            <person name="Frei-dit-Frey N."/>
            <person name="Gianinazzi-Pearson V."/>
            <person name="Gilbert B."/>
            <person name="Handa Y."/>
            <person name="Hijri M."/>
            <person name="Kaul R."/>
            <person name="Kawaguchi M."/>
            <person name="Krajinski F."/>
            <person name="Lammers P."/>
            <person name="Lapierre D."/>
            <person name="Masclaux F.G."/>
            <person name="Murat C."/>
            <person name="Morin E."/>
            <person name="Ndikumana S."/>
            <person name="Pagni M."/>
            <person name="Petitpierre D."/>
            <person name="Requena N."/>
            <person name="Rosikiewicz P."/>
            <person name="Riley R."/>
            <person name="Saito K."/>
            <person name="San Clemente H."/>
            <person name="Shapiro H."/>
            <person name="van Tuinen D."/>
            <person name="Becard G."/>
            <person name="Bonfante P."/>
            <person name="Paszkowski U."/>
            <person name="Shachar-Hill Y."/>
            <person name="Young J.P."/>
            <person name="Sanders I.R."/>
            <person name="Henrissat B."/>
            <person name="Rensing S.A."/>
            <person name="Grigoriev I.V."/>
            <person name="Corradi N."/>
            <person name="Roux C."/>
            <person name="Martin F."/>
        </authorList>
    </citation>
    <scope>NUCLEOTIDE SEQUENCE</scope>
    <source>
        <strain evidence="1">DAOM 197198</strain>
    </source>
</reference>
<accession>U9TU45</accession>
<gene>
    <name evidence="1" type="ORF">GLOINDRAFT_28090</name>
</gene>
<dbReference type="HOGENOM" id="CLU_2997596_0_0_1"/>
<sequence>MVINSLKIRLSFETFDNNASFEPHTIHRHVVNAIKGFTQFVKTVDIYHIKDKIGRVN</sequence>
<organism evidence="1">
    <name type="scientific">Rhizophagus irregularis (strain DAOM 181602 / DAOM 197198 / MUCL 43194)</name>
    <name type="common">Arbuscular mycorrhizal fungus</name>
    <name type="synonym">Glomus intraradices</name>
    <dbReference type="NCBI Taxonomy" id="747089"/>
    <lineage>
        <taxon>Eukaryota</taxon>
        <taxon>Fungi</taxon>
        <taxon>Fungi incertae sedis</taxon>
        <taxon>Mucoromycota</taxon>
        <taxon>Glomeromycotina</taxon>
        <taxon>Glomeromycetes</taxon>
        <taxon>Glomerales</taxon>
        <taxon>Glomeraceae</taxon>
        <taxon>Rhizophagus</taxon>
    </lineage>
</organism>
<evidence type="ECO:0000313" key="1">
    <source>
        <dbReference type="EMBL" id="ESA11605.1"/>
    </source>
</evidence>
<dbReference type="EMBL" id="KI285820">
    <property type="protein sequence ID" value="ESA11605.1"/>
    <property type="molecule type" value="Genomic_DNA"/>
</dbReference>
<protein>
    <submittedName>
        <fullName evidence="1">Uncharacterized protein</fullName>
    </submittedName>
</protein>
<dbReference type="AlphaFoldDB" id="U9TU45"/>
<proteinExistence type="predicted"/>